<accession>A0A3B0XR55</accession>
<proteinExistence type="predicted"/>
<dbReference type="EMBL" id="UOFI01000207">
    <property type="protein sequence ID" value="VAW70718.1"/>
    <property type="molecule type" value="Genomic_DNA"/>
</dbReference>
<organism evidence="1">
    <name type="scientific">hydrothermal vent metagenome</name>
    <dbReference type="NCBI Taxonomy" id="652676"/>
    <lineage>
        <taxon>unclassified sequences</taxon>
        <taxon>metagenomes</taxon>
        <taxon>ecological metagenomes</taxon>
    </lineage>
</organism>
<protein>
    <submittedName>
        <fullName evidence="1">Uncharacterized protein</fullName>
    </submittedName>
</protein>
<gene>
    <name evidence="1" type="ORF">MNBD_GAMMA09-2443</name>
</gene>
<reference evidence="1" key="1">
    <citation type="submission" date="2018-06" db="EMBL/GenBank/DDBJ databases">
        <authorList>
            <person name="Zhirakovskaya E."/>
        </authorList>
    </citation>
    <scope>NUCLEOTIDE SEQUENCE</scope>
</reference>
<name>A0A3B0XR55_9ZZZZ</name>
<dbReference type="AlphaFoldDB" id="A0A3B0XR55"/>
<sequence length="220" mass="24776">MVNKVLMLFSVIVLASACVGQSQDENKQHDAGGKVLFDDIDSEIIYSHGPTKRMMAEQYLNSVKKLTGHDFGDYSFVTGDRTGSFRMLCENLGGCPDHVNRFRSQDVNAVSSLTFDDIANRACIKDRKAVDMMPPDANENSLKPAKEEIISAIRWQYIHFFGDSPDDSEMSFSLRFINDHLNKIDPDTGLSSAETRRYSFGTALRSHCFVLLTSSKFIYY</sequence>
<dbReference type="PROSITE" id="PS51257">
    <property type="entry name" value="PROKAR_LIPOPROTEIN"/>
    <property type="match status" value="1"/>
</dbReference>
<evidence type="ECO:0000313" key="1">
    <source>
        <dbReference type="EMBL" id="VAW70718.1"/>
    </source>
</evidence>